<evidence type="ECO:0000313" key="2">
    <source>
        <dbReference type="EMBL" id="WAE39564.1"/>
    </source>
</evidence>
<feature type="coiled-coil region" evidence="1">
    <location>
        <begin position="43"/>
        <end position="102"/>
    </location>
</feature>
<dbReference type="EMBL" id="OP880253">
    <property type="protein sequence ID" value="WAE39564.1"/>
    <property type="molecule type" value="Genomic_DNA"/>
</dbReference>
<keyword evidence="3" id="KW-1185">Reference proteome</keyword>
<keyword evidence="1" id="KW-0175">Coiled coil</keyword>
<gene>
    <name evidence="2" type="ORF">FHOMOCKG_00036</name>
</gene>
<protein>
    <submittedName>
        <fullName evidence="2">Uncharacterized protein</fullName>
    </submittedName>
</protein>
<sequence length="140" mass="16369">MIEELSDLGLKLITRAIELEEKACNEEDAEDKLKYSYMSDGLMEGVRIVEKEIEKRKKELKKRKQLDKAVGRALGKYAITILTELRNEIEKEQKTKLRKRQEECCTMDDAAICSVQIAIVERIETMIMKRINEIKRRHGI</sequence>
<proteinExistence type="predicted"/>
<accession>A0A9E9A620</accession>
<evidence type="ECO:0000256" key="1">
    <source>
        <dbReference type="SAM" id="Coils"/>
    </source>
</evidence>
<name>A0A9E9A620_9CAUD</name>
<dbReference type="Proteomes" id="UP001156237">
    <property type="component" value="Segment"/>
</dbReference>
<organism evidence="2 3">
    <name type="scientific">Methanophagales virus GBV302</name>
    <dbReference type="NCBI Taxonomy" id="2999281"/>
    <lineage>
        <taxon>Viruses</taxon>
        <taxon>Duplodnaviria</taxon>
        <taxon>Heunggongvirae</taxon>
        <taxon>Uroviricota</taxon>
        <taxon>Caudoviricetes</taxon>
        <taxon>Nakonvirales</taxon>
        <taxon>Ekchuahviridae</taxon>
        <taxon>Kukulkanvirus</taxon>
        <taxon>Kukulkanvirus mexicoense</taxon>
    </lineage>
</organism>
<evidence type="ECO:0000313" key="3">
    <source>
        <dbReference type="Proteomes" id="UP001156237"/>
    </source>
</evidence>
<reference evidence="2 3" key="1">
    <citation type="submission" date="2022-10" db="EMBL/GenBank/DDBJ databases">
        <title>Evolutionary Diversification of Methanotrophic Ca. Methanophagales (ANME-1) and Their Expansive Virome.</title>
        <authorList>
            <person name="Laso-Perez R."/>
            <person name="Wu F."/>
            <person name="Cremiere A."/>
            <person name="Speth D.R."/>
            <person name="Magyar J.S."/>
            <person name="Krupovic M."/>
            <person name="Orphan V.J."/>
        </authorList>
    </citation>
    <scope>NUCLEOTIDE SEQUENCE [LARGE SCALE GENOMIC DNA]</scope>
</reference>